<comment type="caution">
    <text evidence="1">The sequence shown here is derived from an EMBL/GenBank/DDBJ whole genome shotgun (WGS) entry which is preliminary data.</text>
</comment>
<organism evidence="1 2">
    <name type="scientific">Liparis tanakae</name>
    <name type="common">Tanaka's snailfish</name>
    <dbReference type="NCBI Taxonomy" id="230148"/>
    <lineage>
        <taxon>Eukaryota</taxon>
        <taxon>Metazoa</taxon>
        <taxon>Chordata</taxon>
        <taxon>Craniata</taxon>
        <taxon>Vertebrata</taxon>
        <taxon>Euteleostomi</taxon>
        <taxon>Actinopterygii</taxon>
        <taxon>Neopterygii</taxon>
        <taxon>Teleostei</taxon>
        <taxon>Neoteleostei</taxon>
        <taxon>Acanthomorphata</taxon>
        <taxon>Eupercaria</taxon>
        <taxon>Perciformes</taxon>
        <taxon>Cottioidei</taxon>
        <taxon>Cottales</taxon>
        <taxon>Liparidae</taxon>
        <taxon>Liparis</taxon>
    </lineage>
</organism>
<sequence length="67" mass="7440">MVMLCRDTYLQGECQADEVHHHLFVSQLHAQKPQQREEGLVVLPAAARLFTAQVDVSIQLLAVLSVG</sequence>
<gene>
    <name evidence="1" type="ORF">EYF80_021167</name>
</gene>
<evidence type="ECO:0000313" key="2">
    <source>
        <dbReference type="Proteomes" id="UP000314294"/>
    </source>
</evidence>
<evidence type="ECO:0000313" key="1">
    <source>
        <dbReference type="EMBL" id="TNN68653.1"/>
    </source>
</evidence>
<name>A0A4Z2HUK9_9TELE</name>
<accession>A0A4Z2HUK9</accession>
<keyword evidence="2" id="KW-1185">Reference proteome</keyword>
<dbReference type="AlphaFoldDB" id="A0A4Z2HUK9"/>
<dbReference type="EMBL" id="SRLO01000187">
    <property type="protein sequence ID" value="TNN68653.1"/>
    <property type="molecule type" value="Genomic_DNA"/>
</dbReference>
<reference evidence="1 2" key="1">
    <citation type="submission" date="2019-03" db="EMBL/GenBank/DDBJ databases">
        <title>First draft genome of Liparis tanakae, snailfish: a comprehensive survey of snailfish specific genes.</title>
        <authorList>
            <person name="Kim W."/>
            <person name="Song I."/>
            <person name="Jeong J.-H."/>
            <person name="Kim D."/>
            <person name="Kim S."/>
            <person name="Ryu S."/>
            <person name="Song J.Y."/>
            <person name="Lee S.K."/>
        </authorList>
    </citation>
    <scope>NUCLEOTIDE SEQUENCE [LARGE SCALE GENOMIC DNA]</scope>
    <source>
        <tissue evidence="1">Muscle</tissue>
    </source>
</reference>
<dbReference type="Proteomes" id="UP000314294">
    <property type="component" value="Unassembled WGS sequence"/>
</dbReference>
<protein>
    <submittedName>
        <fullName evidence="1">Uncharacterized protein</fullName>
    </submittedName>
</protein>
<proteinExistence type="predicted"/>